<evidence type="ECO:0000313" key="1">
    <source>
        <dbReference type="EMBL" id="KOB89377.1"/>
    </source>
</evidence>
<organism evidence="1 2">
    <name type="scientific">Plasmodium falciparum (isolate Dd2)</name>
    <dbReference type="NCBI Taxonomy" id="57267"/>
    <lineage>
        <taxon>Eukaryota</taxon>
        <taxon>Sar</taxon>
        <taxon>Alveolata</taxon>
        <taxon>Apicomplexa</taxon>
        <taxon>Aconoidasida</taxon>
        <taxon>Haemosporida</taxon>
        <taxon>Plasmodiidae</taxon>
        <taxon>Plasmodium</taxon>
        <taxon>Plasmodium (Laverania)</taxon>
    </lineage>
</organism>
<evidence type="ECO:0000313" key="2">
    <source>
        <dbReference type="Proteomes" id="UP000054282"/>
    </source>
</evidence>
<protein>
    <submittedName>
        <fullName evidence="1">Uncharacterized protein</fullName>
    </submittedName>
</protein>
<reference evidence="2" key="1">
    <citation type="submission" date="2006-09" db="EMBL/GenBank/DDBJ databases">
        <title>Annotation of Plasmodium falciparum Dd2.</title>
        <authorList>
            <consortium name="The Broad Institute Genome Sequencing Platform"/>
            <person name="Volkman S.K."/>
            <person name="Neafsey D.E."/>
            <person name="Dash A.P."/>
            <person name="Chitnis C.E."/>
            <person name="Hartl D.L."/>
            <person name="Young S.K."/>
            <person name="Zeng Q."/>
            <person name="Koehrsen M."/>
            <person name="Alvarado L."/>
            <person name="Berlin A."/>
            <person name="Borenstein D."/>
            <person name="Chapman S.B."/>
            <person name="Chen Z."/>
            <person name="Engels R."/>
            <person name="Freedman E."/>
            <person name="Gellesch M."/>
            <person name="Goldberg J."/>
            <person name="Griggs A."/>
            <person name="Gujja S."/>
            <person name="Heilman E.R."/>
            <person name="Heiman D.I."/>
            <person name="Howarth C."/>
            <person name="Jen D."/>
            <person name="Larson L."/>
            <person name="Mehta T."/>
            <person name="Neiman D."/>
            <person name="Park D."/>
            <person name="Pearson M."/>
            <person name="Roberts A."/>
            <person name="Saif S."/>
            <person name="Shea T."/>
            <person name="Shenoy N."/>
            <person name="Sisk P."/>
            <person name="Stolte C."/>
            <person name="Sykes S."/>
            <person name="Walk T."/>
            <person name="White J."/>
            <person name="Yandava C."/>
            <person name="Haas B."/>
            <person name="Henn M.R."/>
            <person name="Nusbaum C."/>
            <person name="Birren B."/>
        </authorList>
    </citation>
    <scope>NUCLEOTIDE SEQUENCE [LARGE SCALE GENOMIC DNA]</scope>
</reference>
<dbReference type="Proteomes" id="UP000054282">
    <property type="component" value="Unassembled WGS sequence"/>
</dbReference>
<name>A0A0L7M952_PLAF4</name>
<dbReference type="AlphaFoldDB" id="A0A0L7M952"/>
<dbReference type="EMBL" id="GG702320">
    <property type="protein sequence ID" value="KOB89377.1"/>
    <property type="molecule type" value="Genomic_DNA"/>
</dbReference>
<reference evidence="2" key="2">
    <citation type="submission" date="2006-09" db="EMBL/GenBank/DDBJ databases">
        <title>The genome sequence of Plasmodium falciparum Dd2.</title>
        <authorList>
            <consortium name="The Broad Institute Genome Sequencing Platform"/>
            <person name="Birren B."/>
            <person name="Lander E."/>
            <person name="Galagan J."/>
            <person name="Nusbaum C."/>
            <person name="Devon K."/>
            <person name="Henn M."/>
            <person name="Jaffe D."/>
            <person name="Butler J."/>
            <person name="Alvarez P."/>
            <person name="Gnerre S."/>
            <person name="Grabherr M."/>
            <person name="Kleber M."/>
            <person name="Mauceli E."/>
            <person name="Brockman W."/>
            <person name="MacCallum I.A."/>
            <person name="Rounsley S."/>
            <person name="Young S."/>
            <person name="LaButti K."/>
            <person name="Pushparaj V."/>
            <person name="DeCaprio D."/>
            <person name="Crawford M."/>
            <person name="Koehrsen M."/>
            <person name="Engels R."/>
            <person name="Montgomery P."/>
            <person name="Pearson M."/>
            <person name="Howarth C."/>
            <person name="Larson L."/>
            <person name="Luoma S."/>
            <person name="White J."/>
            <person name="Kodira C."/>
            <person name="Zeng Q."/>
            <person name="O'Leary S."/>
            <person name="Yandava C."/>
            <person name="Alvarado L."/>
            <person name="Wirth D."/>
            <person name="Volkman S."/>
            <person name="Hartl D."/>
        </authorList>
    </citation>
    <scope>NUCLEOTIDE SEQUENCE [LARGE SCALE GENOMIC DNA]</scope>
</reference>
<dbReference type="KEGG" id="pfd:PFDG_04926"/>
<accession>A0A0L7M952</accession>
<gene>
    <name evidence="1" type="ORF">PFDG_04926</name>
</gene>
<sequence>MRDIFLGSENIILDSMNTGDIKNMEIFWFNKLTKNRQKSIIECYTSLNKQKKKGKSRR</sequence>
<proteinExistence type="predicted"/>